<name>A0ACB8XEI2_ARCLA</name>
<gene>
    <name evidence="1" type="ORF">L6452_44146</name>
</gene>
<accession>A0ACB8XEI2</accession>
<keyword evidence="2" id="KW-1185">Reference proteome</keyword>
<evidence type="ECO:0000313" key="2">
    <source>
        <dbReference type="Proteomes" id="UP001055879"/>
    </source>
</evidence>
<protein>
    <submittedName>
        <fullName evidence="1">Uncharacterized protein</fullName>
    </submittedName>
</protein>
<comment type="caution">
    <text evidence="1">The sequence shown here is derived from an EMBL/GenBank/DDBJ whole genome shotgun (WGS) entry which is preliminary data.</text>
</comment>
<sequence>MAASVQASISKSNGAAILFSPQQLEQLDKLMPQLQMGSLKDFDTVTEIDNHFSASNSPPIHLPTGATAVISHIGQVKKKKKMLGGSGEVAEMNSSSEICNHEVLQRPKRNKTPGVRVVGGRIYDPENGKTCHQCRQKTLDFSADCKNHVNEKRCTLKYCFTCLMNRYGEKAEDVASLEDWSCPRCRGICNCSICMKKRGGKPTGMLVQMAKASGFSSVSDLLHVKGAQVVGHCKNAKQIGGSPRKQLAAEEGTMTTSPKKLGKENIFDGKTYSNVIPPVLSPVEEKPNKKKRKVLKVLQDVNGVNGASPNKTSTTHHDLKHEGLTQTHNATVLQETSCHSDKKKLKKIKAEGSKEGSPAKSQVSKGYPKHGISNEKLDGVQQEEKAFKKNKVHKDTKALDSRSDQNTKKCVNAKKCHQAKNDASNLDGKYLEAVIPLPTGSELVTIAGVDIPKEDAGNALQFLEFCAAFGKILNVKRGQAEVVLRELIKGRSARRGKYSLIIQFHIQLLSVIQEDMGSESSLFDPTHGDDTWLKALKSCIPKSKHLFEAFDCIDKEGGGYDRLNSSMKLKLLNFLCDDVLGTEKIRNWIGDQNIKFAEQTKEAKEKLVAAKDKEKCLKQKMVDDVAEAVIARNGVPLTISEHEAVVSEIKKKVAQAHAEMLEFKRMVPIDKQRPDAVRTEPVFRDNKGNAYWRLKGYSDKSDILLQGELLFFPFDSAFSDIGTGDVTVESGENWFQFDVEQMTLIDKHINALREGRFRPLAR</sequence>
<dbReference type="EMBL" id="CM042064">
    <property type="protein sequence ID" value="KAI3665519.1"/>
    <property type="molecule type" value="Genomic_DNA"/>
</dbReference>
<organism evidence="1 2">
    <name type="scientific">Arctium lappa</name>
    <name type="common">Greater burdock</name>
    <name type="synonym">Lappa major</name>
    <dbReference type="NCBI Taxonomy" id="4217"/>
    <lineage>
        <taxon>Eukaryota</taxon>
        <taxon>Viridiplantae</taxon>
        <taxon>Streptophyta</taxon>
        <taxon>Embryophyta</taxon>
        <taxon>Tracheophyta</taxon>
        <taxon>Spermatophyta</taxon>
        <taxon>Magnoliopsida</taxon>
        <taxon>eudicotyledons</taxon>
        <taxon>Gunneridae</taxon>
        <taxon>Pentapetalae</taxon>
        <taxon>asterids</taxon>
        <taxon>campanulids</taxon>
        <taxon>Asterales</taxon>
        <taxon>Asteraceae</taxon>
        <taxon>Carduoideae</taxon>
        <taxon>Cardueae</taxon>
        <taxon>Arctiinae</taxon>
        <taxon>Arctium</taxon>
    </lineage>
</organism>
<reference evidence="1 2" key="2">
    <citation type="journal article" date="2022" name="Mol. Ecol. Resour.">
        <title>The genomes of chicory, endive, great burdock and yacon provide insights into Asteraceae paleo-polyploidization history and plant inulin production.</title>
        <authorList>
            <person name="Fan W."/>
            <person name="Wang S."/>
            <person name="Wang H."/>
            <person name="Wang A."/>
            <person name="Jiang F."/>
            <person name="Liu H."/>
            <person name="Zhao H."/>
            <person name="Xu D."/>
            <person name="Zhang Y."/>
        </authorList>
    </citation>
    <scope>NUCLEOTIDE SEQUENCE [LARGE SCALE GENOMIC DNA]</scope>
    <source>
        <strain evidence="2">cv. Niubang</strain>
    </source>
</reference>
<reference evidence="2" key="1">
    <citation type="journal article" date="2022" name="Mol. Ecol. Resour.">
        <title>The genomes of chicory, endive, great burdock and yacon provide insights into Asteraceae palaeo-polyploidization history and plant inulin production.</title>
        <authorList>
            <person name="Fan W."/>
            <person name="Wang S."/>
            <person name="Wang H."/>
            <person name="Wang A."/>
            <person name="Jiang F."/>
            <person name="Liu H."/>
            <person name="Zhao H."/>
            <person name="Xu D."/>
            <person name="Zhang Y."/>
        </authorList>
    </citation>
    <scope>NUCLEOTIDE SEQUENCE [LARGE SCALE GENOMIC DNA]</scope>
    <source>
        <strain evidence="2">cv. Niubang</strain>
    </source>
</reference>
<proteinExistence type="predicted"/>
<dbReference type="Proteomes" id="UP001055879">
    <property type="component" value="Linkage Group LG18"/>
</dbReference>
<evidence type="ECO:0000313" key="1">
    <source>
        <dbReference type="EMBL" id="KAI3665519.1"/>
    </source>
</evidence>